<dbReference type="AlphaFoldDB" id="A0A8J2FMH7"/>
<organism evidence="7 8">
    <name type="scientific">Candidatus Methylacidithermus pantelleriae</name>
    <dbReference type="NCBI Taxonomy" id="2744239"/>
    <lineage>
        <taxon>Bacteria</taxon>
        <taxon>Pseudomonadati</taxon>
        <taxon>Verrucomicrobiota</taxon>
        <taxon>Methylacidiphilae</taxon>
        <taxon>Methylacidiphilales</taxon>
        <taxon>Methylacidiphilaceae</taxon>
        <taxon>Candidatus Methylacidithermus</taxon>
    </lineage>
</organism>
<dbReference type="EMBL" id="CAJNOB010000001">
    <property type="protein sequence ID" value="CAF0688812.1"/>
    <property type="molecule type" value="Genomic_DNA"/>
</dbReference>
<dbReference type="Pfam" id="PF06271">
    <property type="entry name" value="RDD"/>
    <property type="match status" value="1"/>
</dbReference>
<evidence type="ECO:0000256" key="1">
    <source>
        <dbReference type="ARBA" id="ARBA00004141"/>
    </source>
</evidence>
<evidence type="ECO:0000256" key="3">
    <source>
        <dbReference type="ARBA" id="ARBA00022989"/>
    </source>
</evidence>
<keyword evidence="2 5" id="KW-0812">Transmembrane</keyword>
<dbReference type="InterPro" id="IPR010432">
    <property type="entry name" value="RDD"/>
</dbReference>
<name>A0A8J2FMH7_9BACT</name>
<comment type="subcellular location">
    <subcellularLocation>
        <location evidence="1">Membrane</location>
        <topology evidence="1">Multi-pass membrane protein</topology>
    </subcellularLocation>
</comment>
<dbReference type="RefSeq" id="WP_214096162.1">
    <property type="nucleotide sequence ID" value="NZ_CAJNOB010000001.1"/>
</dbReference>
<keyword evidence="3 5" id="KW-1133">Transmembrane helix</keyword>
<feature type="domain" description="RDD" evidence="6">
    <location>
        <begin position="8"/>
        <end position="47"/>
    </location>
</feature>
<protein>
    <recommendedName>
        <fullName evidence="6">RDD domain-containing protein</fullName>
    </recommendedName>
</protein>
<keyword evidence="4 5" id="KW-0472">Membrane</keyword>
<keyword evidence="8" id="KW-1185">Reference proteome</keyword>
<evidence type="ECO:0000256" key="2">
    <source>
        <dbReference type="ARBA" id="ARBA00022692"/>
    </source>
</evidence>
<dbReference type="GO" id="GO:0016020">
    <property type="term" value="C:membrane"/>
    <property type="evidence" value="ECO:0007669"/>
    <property type="project" value="UniProtKB-SubCell"/>
</dbReference>
<evidence type="ECO:0000256" key="5">
    <source>
        <dbReference type="SAM" id="Phobius"/>
    </source>
</evidence>
<dbReference type="Proteomes" id="UP000663859">
    <property type="component" value="Unassembled WGS sequence"/>
</dbReference>
<evidence type="ECO:0000313" key="7">
    <source>
        <dbReference type="EMBL" id="CAF0688812.1"/>
    </source>
</evidence>
<reference evidence="7" key="1">
    <citation type="submission" date="2021-02" db="EMBL/GenBank/DDBJ databases">
        <authorList>
            <person name="Cremers G."/>
            <person name="Picone N."/>
        </authorList>
    </citation>
    <scope>NUCLEOTIDE SEQUENCE</scope>
    <source>
        <strain evidence="7">PQ17</strain>
    </source>
</reference>
<evidence type="ECO:0000313" key="8">
    <source>
        <dbReference type="Proteomes" id="UP000663859"/>
    </source>
</evidence>
<evidence type="ECO:0000256" key="4">
    <source>
        <dbReference type="ARBA" id="ARBA00023136"/>
    </source>
</evidence>
<gene>
    <name evidence="7" type="ORF">MPNT_10015</name>
</gene>
<evidence type="ECO:0000259" key="6">
    <source>
        <dbReference type="Pfam" id="PF06271"/>
    </source>
</evidence>
<sequence length="48" mass="5529">MWPDEEKWAREGLAVLLSSSVCWPYELFFVGLKGQTLGKMLMKIKVLV</sequence>
<accession>A0A8J2FMH7</accession>
<proteinExistence type="predicted"/>
<comment type="caution">
    <text evidence="7">The sequence shown here is derived from an EMBL/GenBank/DDBJ whole genome shotgun (WGS) entry which is preliminary data.</text>
</comment>
<feature type="transmembrane region" description="Helical" evidence="5">
    <location>
        <begin position="12"/>
        <end position="32"/>
    </location>
</feature>